<sequence>MMIRLPRGQYSTPKHTLIGIDKIVARLRLTKQNWNLPAGQTTNVRIGTEWAGNIQFISKVVNGDELYREIPEGVAEDGGGFKVTTILGTDKQASAIGNHFPRK</sequence>
<accession>A0AAJ4N4E8</accession>
<organism evidence="1 2">
    <name type="scientific">Agrobacterium tumefaciens</name>
    <dbReference type="NCBI Taxonomy" id="358"/>
    <lineage>
        <taxon>Bacteria</taxon>
        <taxon>Pseudomonadati</taxon>
        <taxon>Pseudomonadota</taxon>
        <taxon>Alphaproteobacteria</taxon>
        <taxon>Hyphomicrobiales</taxon>
        <taxon>Rhizobiaceae</taxon>
        <taxon>Rhizobium/Agrobacterium group</taxon>
        <taxon>Agrobacterium</taxon>
        <taxon>Agrobacterium tumefaciens complex</taxon>
    </lineage>
</organism>
<protein>
    <submittedName>
        <fullName evidence="1">Uncharacterized protein</fullName>
    </submittedName>
</protein>
<dbReference type="AlphaFoldDB" id="A0AAJ4N4E8"/>
<gene>
    <name evidence="1" type="ORF">G6M86_14400</name>
</gene>
<reference evidence="1" key="1">
    <citation type="submission" date="2020-02" db="EMBL/GenBank/DDBJ databases">
        <title>Unexpected conservation and global transmission of agrobacterial virulence plasmids.</title>
        <authorList>
            <person name="Weisberg A.J."/>
            <person name="Davis E.W. II"/>
            <person name="Tabima J.R."/>
            <person name="Belcher M.S."/>
            <person name="Miller M."/>
            <person name="Kuo C.-H."/>
            <person name="Loper J.E."/>
            <person name="Grunwald N.J."/>
            <person name="Putnam M.L."/>
            <person name="Chang J.H."/>
        </authorList>
    </citation>
    <scope>NUCLEOTIDE SEQUENCE</scope>
    <source>
        <strain evidence="1">Q15/94</strain>
    </source>
</reference>
<evidence type="ECO:0000313" key="1">
    <source>
        <dbReference type="EMBL" id="QTG14526.1"/>
    </source>
</evidence>
<dbReference type="RefSeq" id="WP_174012494.1">
    <property type="nucleotide sequence ID" value="NZ_CP049217.1"/>
</dbReference>
<name>A0AAJ4N4E8_AGRTU</name>
<dbReference type="EMBL" id="CP049217">
    <property type="protein sequence ID" value="QTG14526.1"/>
    <property type="molecule type" value="Genomic_DNA"/>
</dbReference>
<proteinExistence type="predicted"/>
<evidence type="ECO:0000313" key="2">
    <source>
        <dbReference type="Proteomes" id="UP000663946"/>
    </source>
</evidence>
<dbReference type="Proteomes" id="UP000663946">
    <property type="component" value="Chromosome 2"/>
</dbReference>